<dbReference type="Pfam" id="PF01909">
    <property type="entry name" value="NTP_transf_2"/>
    <property type="match status" value="1"/>
</dbReference>
<evidence type="ECO:0000313" key="2">
    <source>
        <dbReference type="EMBL" id="AEJ61818.1"/>
    </source>
</evidence>
<reference evidence="2 3" key="1">
    <citation type="submission" date="2011-06" db="EMBL/GenBank/DDBJ databases">
        <title>The complete genome of Spirochaeta thermophila DSM 6578.</title>
        <authorList>
            <consortium name="US DOE Joint Genome Institute (JGI-PGF)"/>
            <person name="Lucas S."/>
            <person name="Lapidus A."/>
            <person name="Bruce D."/>
            <person name="Goodwin L."/>
            <person name="Pitluck S."/>
            <person name="Peters L."/>
            <person name="Kyrpides N."/>
            <person name="Mavromatis K."/>
            <person name="Ivanova N."/>
            <person name="Mikailova N."/>
            <person name="Pagani I."/>
            <person name="Chertkov O."/>
            <person name="Detter J.C."/>
            <person name="Tapia R."/>
            <person name="Han C."/>
            <person name="Land M."/>
            <person name="Hauser L."/>
            <person name="Markowitz V."/>
            <person name="Cheng J.-F."/>
            <person name="Hugenholtz P."/>
            <person name="Woyke T."/>
            <person name="Wu D."/>
            <person name="Spring S."/>
            <person name="Merkhoffer B."/>
            <person name="Schneider S."/>
            <person name="Klenk H.-P."/>
            <person name="Eisen J.A."/>
        </authorList>
    </citation>
    <scope>NUCLEOTIDE SEQUENCE [LARGE SCALE GENOMIC DNA]</scope>
    <source>
        <strain evidence="3">ATCC 700085 / DSM 6578 / Z-1203</strain>
    </source>
</reference>
<keyword evidence="3" id="KW-1185">Reference proteome</keyword>
<name>G0GAS2_WINT7</name>
<dbReference type="CDD" id="cd05403">
    <property type="entry name" value="NT_KNTase_like"/>
    <property type="match status" value="1"/>
</dbReference>
<dbReference type="EMBL" id="CP002903">
    <property type="protein sequence ID" value="AEJ61818.1"/>
    <property type="molecule type" value="Genomic_DNA"/>
</dbReference>
<dbReference type="HOGENOM" id="CLU_130257_9_2_12"/>
<accession>G0GAS2</accession>
<dbReference type="RefSeq" id="WP_014625148.1">
    <property type="nucleotide sequence ID" value="NC_017583.1"/>
</dbReference>
<dbReference type="GO" id="GO:0016779">
    <property type="term" value="F:nucleotidyltransferase activity"/>
    <property type="evidence" value="ECO:0007669"/>
    <property type="project" value="InterPro"/>
</dbReference>
<dbReference type="Gene3D" id="3.30.460.10">
    <property type="entry name" value="Beta Polymerase, domain 2"/>
    <property type="match status" value="1"/>
</dbReference>
<protein>
    <submittedName>
        <fullName evidence="2">DNA polymerase beta domain protein region</fullName>
    </submittedName>
</protein>
<dbReference type="SUPFAM" id="SSF81301">
    <property type="entry name" value="Nucleotidyltransferase"/>
    <property type="match status" value="1"/>
</dbReference>
<dbReference type="STRING" id="869211.Spith_1557"/>
<dbReference type="InterPro" id="IPR002934">
    <property type="entry name" value="Polymerase_NTP_transf_dom"/>
</dbReference>
<feature type="domain" description="Polymerase nucleotidyl transferase" evidence="1">
    <location>
        <begin position="30"/>
        <end position="69"/>
    </location>
</feature>
<proteinExistence type="predicted"/>
<dbReference type="Proteomes" id="UP000007254">
    <property type="component" value="Chromosome"/>
</dbReference>
<evidence type="ECO:0000259" key="1">
    <source>
        <dbReference type="Pfam" id="PF01909"/>
    </source>
</evidence>
<dbReference type="InterPro" id="IPR043519">
    <property type="entry name" value="NT_sf"/>
</dbReference>
<dbReference type="AlphaFoldDB" id="G0GAS2"/>
<dbReference type="KEGG" id="stq:Spith_1557"/>
<sequence>MPSAIQRRSFGSLVIYSVDRTLIHRALDDYVKKLQQRPEVEAVVLFGSFNTDRFGVGSDVDILVVVRDTPVPFFDRSAHYRPEEFPVDIDVFVYTVEEVRRGQPLARTALEGGTVLWAREGMDVKALITG</sequence>
<gene>
    <name evidence="2" type="ordered locus">Spith_1557</name>
</gene>
<evidence type="ECO:0000313" key="3">
    <source>
        <dbReference type="Proteomes" id="UP000007254"/>
    </source>
</evidence>
<organism evidence="2 3">
    <name type="scientific">Winmispira thermophila (strain ATCC 700085 / DSM 6578 / Z-1203)</name>
    <name type="common">Spirochaeta thermophila</name>
    <dbReference type="NCBI Taxonomy" id="869211"/>
    <lineage>
        <taxon>Bacteria</taxon>
        <taxon>Pseudomonadati</taxon>
        <taxon>Spirochaetota</taxon>
        <taxon>Spirochaetia</taxon>
        <taxon>Winmispirales</taxon>
        <taxon>Winmispiraceae</taxon>
        <taxon>Winmispira</taxon>
    </lineage>
</organism>